<proteinExistence type="predicted"/>
<comment type="caution">
    <text evidence="2">The sequence shown here is derived from an EMBL/GenBank/DDBJ whole genome shotgun (WGS) entry which is preliminary data.</text>
</comment>
<evidence type="ECO:0000256" key="1">
    <source>
        <dbReference type="SAM" id="MobiDB-lite"/>
    </source>
</evidence>
<evidence type="ECO:0000313" key="2">
    <source>
        <dbReference type="EMBL" id="PKI40924.1"/>
    </source>
</evidence>
<dbReference type="AlphaFoldDB" id="A0A2I0IA93"/>
<accession>A0A2I0IA93</accession>
<dbReference type="Proteomes" id="UP000233551">
    <property type="component" value="Unassembled WGS sequence"/>
</dbReference>
<feature type="compositionally biased region" description="Basic and acidic residues" evidence="1">
    <location>
        <begin position="72"/>
        <end position="82"/>
    </location>
</feature>
<keyword evidence="3" id="KW-1185">Reference proteome</keyword>
<feature type="region of interest" description="Disordered" evidence="1">
    <location>
        <begin position="139"/>
        <end position="167"/>
    </location>
</feature>
<feature type="region of interest" description="Disordered" evidence="1">
    <location>
        <begin position="72"/>
        <end position="91"/>
    </location>
</feature>
<sequence>MALRCSDFKGVPLVSHAGSTTYFLARVVLAAWRTVVPKRPYFPKHPTHEKHEFQATEKYVLRFYRWGPTAHEDLPDSTRAEGTRPSGASLTPNTVIQVELANLRAERDHLRWEVAEKDEQLVDQRQLHRELAHARAELQRRAGGCTSECRPGEVQEEGPWRSTHPLG</sequence>
<organism evidence="2 3">
    <name type="scientific">Punica granatum</name>
    <name type="common">Pomegranate</name>
    <dbReference type="NCBI Taxonomy" id="22663"/>
    <lineage>
        <taxon>Eukaryota</taxon>
        <taxon>Viridiplantae</taxon>
        <taxon>Streptophyta</taxon>
        <taxon>Embryophyta</taxon>
        <taxon>Tracheophyta</taxon>
        <taxon>Spermatophyta</taxon>
        <taxon>Magnoliopsida</taxon>
        <taxon>eudicotyledons</taxon>
        <taxon>Gunneridae</taxon>
        <taxon>Pentapetalae</taxon>
        <taxon>rosids</taxon>
        <taxon>malvids</taxon>
        <taxon>Myrtales</taxon>
        <taxon>Lythraceae</taxon>
        <taxon>Punica</taxon>
    </lineage>
</organism>
<dbReference type="EMBL" id="PGOL01003465">
    <property type="protein sequence ID" value="PKI40924.1"/>
    <property type="molecule type" value="Genomic_DNA"/>
</dbReference>
<reference evidence="2 3" key="1">
    <citation type="submission" date="2017-11" db="EMBL/GenBank/DDBJ databases">
        <title>De-novo sequencing of pomegranate (Punica granatum L.) genome.</title>
        <authorList>
            <person name="Akparov Z."/>
            <person name="Amiraslanov A."/>
            <person name="Hajiyeva S."/>
            <person name="Abbasov M."/>
            <person name="Kaur K."/>
            <person name="Hamwieh A."/>
            <person name="Solovyev V."/>
            <person name="Salamov A."/>
            <person name="Braich B."/>
            <person name="Kosarev P."/>
            <person name="Mahmoud A."/>
            <person name="Hajiyev E."/>
            <person name="Babayeva S."/>
            <person name="Izzatullayeva V."/>
            <person name="Mammadov A."/>
            <person name="Mammadov A."/>
            <person name="Sharifova S."/>
            <person name="Ojaghi J."/>
            <person name="Eynullazada K."/>
            <person name="Bayramov B."/>
            <person name="Abdulazimova A."/>
            <person name="Shahmuradov I."/>
        </authorList>
    </citation>
    <scope>NUCLEOTIDE SEQUENCE [LARGE SCALE GENOMIC DNA]</scope>
    <source>
        <strain evidence="3">cv. AG2017</strain>
        <tissue evidence="2">Leaf</tissue>
    </source>
</reference>
<evidence type="ECO:0000313" key="3">
    <source>
        <dbReference type="Proteomes" id="UP000233551"/>
    </source>
</evidence>
<name>A0A2I0IA93_PUNGR</name>
<protein>
    <submittedName>
        <fullName evidence="2">Uncharacterized protein</fullName>
    </submittedName>
</protein>
<gene>
    <name evidence="2" type="ORF">CRG98_038689</name>
</gene>